<name>A0A8S9S882_BRACR</name>
<dbReference type="EMBL" id="QGKX02000088">
    <property type="protein sequence ID" value="KAF3589795.1"/>
    <property type="molecule type" value="Genomic_DNA"/>
</dbReference>
<keyword evidence="1" id="KW-0472">Membrane</keyword>
<comment type="caution">
    <text evidence="2">The sequence shown here is derived from an EMBL/GenBank/DDBJ whole genome shotgun (WGS) entry which is preliminary data.</text>
</comment>
<keyword evidence="1" id="KW-1133">Transmembrane helix</keyword>
<evidence type="ECO:0000256" key="1">
    <source>
        <dbReference type="SAM" id="Phobius"/>
    </source>
</evidence>
<dbReference type="Proteomes" id="UP000712600">
    <property type="component" value="Unassembled WGS sequence"/>
</dbReference>
<evidence type="ECO:0000313" key="2">
    <source>
        <dbReference type="EMBL" id="KAF3589795.1"/>
    </source>
</evidence>
<sequence>MLRPRVSKIGERGNGERPSSYCVDIILSSLFSSLLFSLFFSLNGSTPLDEFRRTKSLSLRVSLRLSLRLSLCLSLSLRFSPTNSPNQSRRRSVLPHSTDLSADWKLKPGRFRSEEGRGNEKRGFQDKLNVVGETRQQPLFHGGRVGAEGLWRMTPTRTAVEEVVNKRRIKDRRPRSCV</sequence>
<protein>
    <recommendedName>
        <fullName evidence="4">Transmembrane protein</fullName>
    </recommendedName>
</protein>
<organism evidence="2 3">
    <name type="scientific">Brassica cretica</name>
    <name type="common">Mustard</name>
    <dbReference type="NCBI Taxonomy" id="69181"/>
    <lineage>
        <taxon>Eukaryota</taxon>
        <taxon>Viridiplantae</taxon>
        <taxon>Streptophyta</taxon>
        <taxon>Embryophyta</taxon>
        <taxon>Tracheophyta</taxon>
        <taxon>Spermatophyta</taxon>
        <taxon>Magnoliopsida</taxon>
        <taxon>eudicotyledons</taxon>
        <taxon>Gunneridae</taxon>
        <taxon>Pentapetalae</taxon>
        <taxon>rosids</taxon>
        <taxon>malvids</taxon>
        <taxon>Brassicales</taxon>
        <taxon>Brassicaceae</taxon>
        <taxon>Brassiceae</taxon>
        <taxon>Brassica</taxon>
    </lineage>
</organism>
<dbReference type="AlphaFoldDB" id="A0A8S9S882"/>
<evidence type="ECO:0000313" key="3">
    <source>
        <dbReference type="Proteomes" id="UP000712600"/>
    </source>
</evidence>
<gene>
    <name evidence="2" type="ORF">F2Q69_00032317</name>
</gene>
<accession>A0A8S9S882</accession>
<feature type="transmembrane region" description="Helical" evidence="1">
    <location>
        <begin position="21"/>
        <end position="41"/>
    </location>
</feature>
<reference evidence="2" key="1">
    <citation type="submission" date="2019-12" db="EMBL/GenBank/DDBJ databases">
        <title>Genome sequencing and annotation of Brassica cretica.</title>
        <authorList>
            <person name="Studholme D.J."/>
            <person name="Sarris P."/>
        </authorList>
    </citation>
    <scope>NUCLEOTIDE SEQUENCE</scope>
    <source>
        <strain evidence="2">PFS-109/04</strain>
        <tissue evidence="2">Leaf</tissue>
    </source>
</reference>
<evidence type="ECO:0008006" key="4">
    <source>
        <dbReference type="Google" id="ProtNLM"/>
    </source>
</evidence>
<proteinExistence type="predicted"/>
<keyword evidence="1" id="KW-0812">Transmembrane</keyword>